<dbReference type="RefSeq" id="WP_156331807.1">
    <property type="nucleotide sequence ID" value="NZ_CP159837.1"/>
</dbReference>
<accession>A0AAU8J8X8</accession>
<organism evidence="1">
    <name type="scientific">Planktothricoides raciborskii GIHE-MW2</name>
    <dbReference type="NCBI Taxonomy" id="2792601"/>
    <lineage>
        <taxon>Bacteria</taxon>
        <taxon>Bacillati</taxon>
        <taxon>Cyanobacteriota</taxon>
        <taxon>Cyanophyceae</taxon>
        <taxon>Oscillatoriophycideae</taxon>
        <taxon>Oscillatoriales</taxon>
        <taxon>Oscillatoriaceae</taxon>
        <taxon>Planktothricoides</taxon>
    </lineage>
</organism>
<gene>
    <name evidence="1" type="ORF">ABWT76_003396</name>
</gene>
<reference evidence="1" key="1">
    <citation type="submission" date="2024-07" db="EMBL/GenBank/DDBJ databases">
        <authorList>
            <person name="Kim Y.J."/>
            <person name="Jeong J.Y."/>
        </authorList>
    </citation>
    <scope>NUCLEOTIDE SEQUENCE</scope>
    <source>
        <strain evidence="1">GIHE-MW2</strain>
    </source>
</reference>
<name>A0AAU8J8X8_9CYAN</name>
<sequence>MSGRKQALRPYVKSGFPSAKICGSLKNKTAFTANGAFVVVLPNTQQPESVAIAQRIQSQVRSRSRCGAISQLSRCGAISLLVADAISLSIPHQASDIRDIVTVSMGICITMISQRNW</sequence>
<proteinExistence type="predicted"/>
<dbReference type="EMBL" id="CP159837">
    <property type="protein sequence ID" value="XCM34764.1"/>
    <property type="molecule type" value="Genomic_DNA"/>
</dbReference>
<evidence type="ECO:0000313" key="1">
    <source>
        <dbReference type="EMBL" id="XCM34764.1"/>
    </source>
</evidence>
<protein>
    <submittedName>
        <fullName evidence="1">Uncharacterized protein</fullName>
    </submittedName>
</protein>
<dbReference type="AlphaFoldDB" id="A0AAU8J8X8"/>